<dbReference type="AlphaFoldDB" id="A0A8J2RQ22"/>
<dbReference type="SMART" id="SM00326">
    <property type="entry name" value="SH3"/>
    <property type="match status" value="1"/>
</dbReference>
<name>A0A8J2RQ22_9CRUS</name>
<dbReference type="SUPFAM" id="SSF50044">
    <property type="entry name" value="SH3-domain"/>
    <property type="match status" value="1"/>
</dbReference>
<organism evidence="7 8">
    <name type="scientific">Daphnia galeata</name>
    <dbReference type="NCBI Taxonomy" id="27404"/>
    <lineage>
        <taxon>Eukaryota</taxon>
        <taxon>Metazoa</taxon>
        <taxon>Ecdysozoa</taxon>
        <taxon>Arthropoda</taxon>
        <taxon>Crustacea</taxon>
        <taxon>Branchiopoda</taxon>
        <taxon>Diplostraca</taxon>
        <taxon>Cladocera</taxon>
        <taxon>Anomopoda</taxon>
        <taxon>Daphniidae</taxon>
        <taxon>Daphnia</taxon>
    </lineage>
</organism>
<protein>
    <recommendedName>
        <fullName evidence="6">SH3 domain-containing protein</fullName>
    </recommendedName>
</protein>
<dbReference type="GO" id="GO:0030427">
    <property type="term" value="C:site of polarized growth"/>
    <property type="evidence" value="ECO:0007669"/>
    <property type="project" value="TreeGrafter"/>
</dbReference>
<dbReference type="PANTHER" id="PTHR10829:SF23">
    <property type="entry name" value="CORTACTIN, ISOFORM A"/>
    <property type="match status" value="1"/>
</dbReference>
<keyword evidence="1 4" id="KW-0728">SH3 domain</keyword>
<dbReference type="InterPro" id="IPR001452">
    <property type="entry name" value="SH3_domain"/>
</dbReference>
<dbReference type="PRINTS" id="PR00499">
    <property type="entry name" value="P67PHOX"/>
</dbReference>
<keyword evidence="2" id="KW-0597">Phosphoprotein</keyword>
<evidence type="ECO:0000313" key="7">
    <source>
        <dbReference type="EMBL" id="CAH0103002.1"/>
    </source>
</evidence>
<dbReference type="GO" id="GO:0005886">
    <property type="term" value="C:plasma membrane"/>
    <property type="evidence" value="ECO:0007669"/>
    <property type="project" value="TreeGrafter"/>
</dbReference>
<feature type="region of interest" description="Disordered" evidence="5">
    <location>
        <begin position="1"/>
        <end position="49"/>
    </location>
</feature>
<evidence type="ECO:0000256" key="2">
    <source>
        <dbReference type="ARBA" id="ARBA00022553"/>
    </source>
</evidence>
<dbReference type="GO" id="GO:0005884">
    <property type="term" value="C:actin filament"/>
    <property type="evidence" value="ECO:0007669"/>
    <property type="project" value="TreeGrafter"/>
</dbReference>
<dbReference type="Proteomes" id="UP000789390">
    <property type="component" value="Unassembled WGS sequence"/>
</dbReference>
<evidence type="ECO:0000256" key="4">
    <source>
        <dbReference type="PROSITE-ProRule" id="PRU00192"/>
    </source>
</evidence>
<dbReference type="PRINTS" id="PR00452">
    <property type="entry name" value="SH3DOMAIN"/>
</dbReference>
<dbReference type="Pfam" id="PF02218">
    <property type="entry name" value="HS1_rep"/>
    <property type="match status" value="6"/>
</dbReference>
<evidence type="ECO:0000256" key="3">
    <source>
        <dbReference type="ARBA" id="ARBA00022737"/>
    </source>
</evidence>
<evidence type="ECO:0000256" key="1">
    <source>
        <dbReference type="ARBA" id="ARBA00022443"/>
    </source>
</evidence>
<dbReference type="InterPro" id="IPR036028">
    <property type="entry name" value="SH3-like_dom_sf"/>
</dbReference>
<evidence type="ECO:0000256" key="5">
    <source>
        <dbReference type="SAM" id="MobiDB-lite"/>
    </source>
</evidence>
<dbReference type="PROSITE" id="PS50002">
    <property type="entry name" value="SH3"/>
    <property type="match status" value="1"/>
</dbReference>
<comment type="caution">
    <text evidence="7">The sequence shown here is derived from an EMBL/GenBank/DDBJ whole genome shotgun (WGS) entry which is preliminary data.</text>
</comment>
<dbReference type="Pfam" id="PF00018">
    <property type="entry name" value="SH3_1"/>
    <property type="match status" value="1"/>
</dbReference>
<dbReference type="GO" id="GO:0030864">
    <property type="term" value="C:cortical actin cytoskeleton"/>
    <property type="evidence" value="ECO:0007669"/>
    <property type="project" value="TreeGrafter"/>
</dbReference>
<accession>A0A8J2RQ22</accession>
<dbReference type="GO" id="GO:0016477">
    <property type="term" value="P:cell migration"/>
    <property type="evidence" value="ECO:0007669"/>
    <property type="project" value="TreeGrafter"/>
</dbReference>
<dbReference type="EMBL" id="CAKKLH010000101">
    <property type="protein sequence ID" value="CAH0103002.1"/>
    <property type="molecule type" value="Genomic_DNA"/>
</dbReference>
<dbReference type="Gene3D" id="2.30.30.40">
    <property type="entry name" value="SH3 Domains"/>
    <property type="match status" value="1"/>
</dbReference>
<evidence type="ECO:0000259" key="6">
    <source>
        <dbReference type="PROSITE" id="PS50002"/>
    </source>
</evidence>
<reference evidence="7" key="1">
    <citation type="submission" date="2021-11" db="EMBL/GenBank/DDBJ databases">
        <authorList>
            <person name="Schell T."/>
        </authorList>
    </citation>
    <scope>NUCLEOTIDE SEQUENCE</scope>
    <source>
        <strain evidence="7">M5</strain>
    </source>
</reference>
<gene>
    <name evidence="7" type="ORF">DGAL_LOCUS5535</name>
</gene>
<dbReference type="FunFam" id="2.30.30.40:FF:000398">
    <property type="entry name" value="Hematopoietic cell-specific Lyn substrate 1"/>
    <property type="match status" value="1"/>
</dbReference>
<dbReference type="GO" id="GO:0030833">
    <property type="term" value="P:regulation of actin filament polymerization"/>
    <property type="evidence" value="ECO:0007669"/>
    <property type="project" value="TreeGrafter"/>
</dbReference>
<keyword evidence="8" id="KW-1185">Reference proteome</keyword>
<dbReference type="InterPro" id="IPR035716">
    <property type="entry name" value="Cortactin_SH3"/>
</dbReference>
<dbReference type="CDD" id="cd11959">
    <property type="entry name" value="SH3_Cortactin"/>
    <property type="match status" value="1"/>
</dbReference>
<dbReference type="PANTHER" id="PTHR10829">
    <property type="entry name" value="CORTACTIN AND DREBRIN"/>
    <property type="match status" value="1"/>
</dbReference>
<dbReference type="PROSITE" id="PS51090">
    <property type="entry name" value="CORTACTIN"/>
    <property type="match status" value="6"/>
</dbReference>
<feature type="domain" description="SH3" evidence="6">
    <location>
        <begin position="475"/>
        <end position="533"/>
    </location>
</feature>
<keyword evidence="3" id="KW-0677">Repeat</keyword>
<evidence type="ECO:0000313" key="8">
    <source>
        <dbReference type="Proteomes" id="UP000789390"/>
    </source>
</evidence>
<dbReference type="GO" id="GO:0051015">
    <property type="term" value="F:actin filament binding"/>
    <property type="evidence" value="ECO:0007669"/>
    <property type="project" value="TreeGrafter"/>
</dbReference>
<proteinExistence type="predicted"/>
<sequence>MWKSAVGSNIKAPVVNQDDDEWDTDPNYINNVTEEEQRWGGGRTAGAIDMNALREQTTKEDLELKKKVMAEGPQASYGYGGKFGVQGDRMDKSAVGHEHIEKVEKHASQKDYATGFGGKFGIQKDRMDKSAVGHDYVAKVEKHGSQTDAAKGFGGKFGVQSDRVDKSAVGWDYQEKVVKHESQTDGSKGFGGKFGVQTDRIDKSAVGWDYQEKVEKHESQVDCSKGFGGKFGVQADRVDKSAVGYDYQEKVEKHESQIDGSKGFGGKFGIQTDRQDAAAVGFDEGQGHIGTTYEKDKPVIAEKGKASLLKSRFENLADENKKAAMAVPPPSKNARPMAKVAHKFEPQSTTQTEPSVKQIPKTELPARQNQIPPAKSPVPTEPVIREIPVISPVPEPTRSPSPPPTVIAPVPSQTQQHIAQSLERWNDDLAEAVEEVDHGAWREVEEQEEDAWKDEEITGYVQENSNLETVTEETGTGLVAVALYDYQAAAEDELSFDPDEVIINIEMIDEGWWRGECRGQIGLFPANYVQLQQ</sequence>
<dbReference type="OrthoDB" id="5971719at2759"/>
<dbReference type="InterPro" id="IPR003134">
    <property type="entry name" value="Hs1_Cortactin"/>
</dbReference>